<accession>A0ABD3VWW8</accession>
<feature type="non-terminal residue" evidence="2">
    <location>
        <position position="1"/>
    </location>
</feature>
<feature type="non-terminal residue" evidence="2">
    <location>
        <position position="57"/>
    </location>
</feature>
<reference evidence="2 3" key="1">
    <citation type="submission" date="2024-11" db="EMBL/GenBank/DDBJ databases">
        <title>Chromosome-level genome assembly of the freshwater bivalve Anodonta woodiana.</title>
        <authorList>
            <person name="Chen X."/>
        </authorList>
    </citation>
    <scope>NUCLEOTIDE SEQUENCE [LARGE SCALE GENOMIC DNA]</scope>
    <source>
        <strain evidence="2">MN2024</strain>
        <tissue evidence="2">Gills</tissue>
    </source>
</reference>
<name>A0ABD3VWW8_SINWO</name>
<dbReference type="PROSITE" id="PS51144">
    <property type="entry name" value="ALPHA_CA_2"/>
    <property type="match status" value="1"/>
</dbReference>
<evidence type="ECO:0000259" key="1">
    <source>
        <dbReference type="PROSITE" id="PS51144"/>
    </source>
</evidence>
<dbReference type="InterPro" id="IPR001148">
    <property type="entry name" value="CA_dom"/>
</dbReference>
<protein>
    <recommendedName>
        <fullName evidence="1">Alpha-carbonic anhydrase domain-containing protein</fullName>
    </recommendedName>
</protein>
<comment type="caution">
    <text evidence="2">The sequence shown here is derived from an EMBL/GenBank/DDBJ whole genome shotgun (WGS) entry which is preliminary data.</text>
</comment>
<gene>
    <name evidence="2" type="ORF">ACJMK2_006528</name>
</gene>
<keyword evidence="3" id="KW-1185">Reference proteome</keyword>
<feature type="domain" description="Alpha-carbonic anhydrase" evidence="1">
    <location>
        <begin position="1"/>
        <end position="57"/>
    </location>
</feature>
<dbReference type="AlphaFoldDB" id="A0ABD3VWW8"/>
<dbReference type="EMBL" id="JBJQND010000010">
    <property type="protein sequence ID" value="KAL3864880.1"/>
    <property type="molecule type" value="Genomic_DNA"/>
</dbReference>
<dbReference type="Pfam" id="PF00194">
    <property type="entry name" value="Carb_anhydrase"/>
    <property type="match status" value="1"/>
</dbReference>
<dbReference type="InterPro" id="IPR036398">
    <property type="entry name" value="CA_dom_sf"/>
</dbReference>
<organism evidence="2 3">
    <name type="scientific">Sinanodonta woodiana</name>
    <name type="common">Chinese pond mussel</name>
    <name type="synonym">Anodonta woodiana</name>
    <dbReference type="NCBI Taxonomy" id="1069815"/>
    <lineage>
        <taxon>Eukaryota</taxon>
        <taxon>Metazoa</taxon>
        <taxon>Spiralia</taxon>
        <taxon>Lophotrochozoa</taxon>
        <taxon>Mollusca</taxon>
        <taxon>Bivalvia</taxon>
        <taxon>Autobranchia</taxon>
        <taxon>Heteroconchia</taxon>
        <taxon>Palaeoheterodonta</taxon>
        <taxon>Unionida</taxon>
        <taxon>Unionoidea</taxon>
        <taxon>Unionidae</taxon>
        <taxon>Unioninae</taxon>
        <taxon>Sinanodonta</taxon>
    </lineage>
</organism>
<sequence>VHHWDELFPDACSGLYQSPINIKTSLTVYDPNLTEFALWFNPPRPGSRFVLHNNGHT</sequence>
<dbReference type="Proteomes" id="UP001634394">
    <property type="component" value="Unassembled WGS sequence"/>
</dbReference>
<dbReference type="SUPFAM" id="SSF51069">
    <property type="entry name" value="Carbonic anhydrase"/>
    <property type="match status" value="1"/>
</dbReference>
<evidence type="ECO:0000313" key="3">
    <source>
        <dbReference type="Proteomes" id="UP001634394"/>
    </source>
</evidence>
<proteinExistence type="predicted"/>
<evidence type="ECO:0000313" key="2">
    <source>
        <dbReference type="EMBL" id="KAL3864880.1"/>
    </source>
</evidence>
<dbReference type="Gene3D" id="3.10.200.10">
    <property type="entry name" value="Alpha carbonic anhydrase"/>
    <property type="match status" value="1"/>
</dbReference>